<feature type="compositionally biased region" description="Low complexity" evidence="1">
    <location>
        <begin position="160"/>
        <end position="184"/>
    </location>
</feature>
<gene>
    <name evidence="2" type="ORF">BDP81DRAFT_439189</name>
</gene>
<name>A0AAI9ZFJ0_9PEZI</name>
<feature type="compositionally biased region" description="Acidic residues" evidence="1">
    <location>
        <begin position="59"/>
        <end position="71"/>
    </location>
</feature>
<organism evidence="2 3">
    <name type="scientific">Colletotrichum phormii</name>
    <dbReference type="NCBI Taxonomy" id="359342"/>
    <lineage>
        <taxon>Eukaryota</taxon>
        <taxon>Fungi</taxon>
        <taxon>Dikarya</taxon>
        <taxon>Ascomycota</taxon>
        <taxon>Pezizomycotina</taxon>
        <taxon>Sordariomycetes</taxon>
        <taxon>Hypocreomycetidae</taxon>
        <taxon>Glomerellales</taxon>
        <taxon>Glomerellaceae</taxon>
        <taxon>Colletotrichum</taxon>
        <taxon>Colletotrichum acutatum species complex</taxon>
    </lineage>
</organism>
<keyword evidence="3" id="KW-1185">Reference proteome</keyword>
<accession>A0AAI9ZFJ0</accession>
<sequence length="285" mass="30582">MCTKSILNLLLSRTERQVDQAADYVSPLPLPTENSPASSSSSLKSYRKLLGDATVGLNEDSEFDSESDDENPGFRSSQSTDSLAFDQTQIGVSQWLREVEAATGTLRARNPDPASASPSQDLPSDSYNGNQSRWSHSTDSLAREGPPNDFSFWDLETESETGSPTSTSTSQSLSSSSSSSTQGEAAGDLDGEDVREPPQVDPVTFALLWSRDDSILVRLRGGGEKPPHFHTPTPAMLSPRATWYVDEIETARSVEVYGFGPGDATVVDSGATLEWCNLGGCRGSC</sequence>
<proteinExistence type="predicted"/>
<dbReference type="GeneID" id="85476245"/>
<dbReference type="EMBL" id="JAHMHQ010000028">
    <property type="protein sequence ID" value="KAK1623618.1"/>
    <property type="molecule type" value="Genomic_DNA"/>
</dbReference>
<feature type="compositionally biased region" description="Polar residues" evidence="1">
    <location>
        <begin position="116"/>
        <end position="140"/>
    </location>
</feature>
<feature type="region of interest" description="Disordered" evidence="1">
    <location>
        <begin position="57"/>
        <end position="86"/>
    </location>
</feature>
<dbReference type="AlphaFoldDB" id="A0AAI9ZFJ0"/>
<dbReference type="RefSeq" id="XP_060439613.1">
    <property type="nucleotide sequence ID" value="XM_060591383.1"/>
</dbReference>
<evidence type="ECO:0000313" key="3">
    <source>
        <dbReference type="Proteomes" id="UP001243989"/>
    </source>
</evidence>
<feature type="region of interest" description="Disordered" evidence="1">
    <location>
        <begin position="24"/>
        <end position="43"/>
    </location>
</feature>
<feature type="compositionally biased region" description="Polar residues" evidence="1">
    <location>
        <begin position="74"/>
        <end position="86"/>
    </location>
</feature>
<feature type="region of interest" description="Disordered" evidence="1">
    <location>
        <begin position="103"/>
        <end position="198"/>
    </location>
</feature>
<protein>
    <submittedName>
        <fullName evidence="2">Uncharacterized protein</fullName>
    </submittedName>
</protein>
<evidence type="ECO:0000313" key="2">
    <source>
        <dbReference type="EMBL" id="KAK1623618.1"/>
    </source>
</evidence>
<comment type="caution">
    <text evidence="2">The sequence shown here is derived from an EMBL/GenBank/DDBJ whole genome shotgun (WGS) entry which is preliminary data.</text>
</comment>
<reference evidence="2" key="1">
    <citation type="submission" date="2021-06" db="EMBL/GenBank/DDBJ databases">
        <title>Comparative genomics, transcriptomics and evolutionary studies reveal genomic signatures of adaptation to plant cell wall in hemibiotrophic fungi.</title>
        <authorList>
            <consortium name="DOE Joint Genome Institute"/>
            <person name="Baroncelli R."/>
            <person name="Diaz J.F."/>
            <person name="Benocci T."/>
            <person name="Peng M."/>
            <person name="Battaglia E."/>
            <person name="Haridas S."/>
            <person name="Andreopoulos W."/>
            <person name="Labutti K."/>
            <person name="Pangilinan J."/>
            <person name="Floch G.L."/>
            <person name="Makela M.R."/>
            <person name="Henrissat B."/>
            <person name="Grigoriev I.V."/>
            <person name="Crouch J.A."/>
            <person name="De Vries R.P."/>
            <person name="Sukno S.A."/>
            <person name="Thon M.R."/>
        </authorList>
    </citation>
    <scope>NUCLEOTIDE SEQUENCE</scope>
    <source>
        <strain evidence="2">CBS 102054</strain>
    </source>
</reference>
<evidence type="ECO:0000256" key="1">
    <source>
        <dbReference type="SAM" id="MobiDB-lite"/>
    </source>
</evidence>
<dbReference type="Proteomes" id="UP001243989">
    <property type="component" value="Unassembled WGS sequence"/>
</dbReference>